<sequence>MTGANGFFAASACGDRPKFAEDLFSGHTNPDFAFAASGLRLLRLLDEERDQRPPARVAKRQTLRT</sequence>
<accession>A0A380TF69</accession>
<organism evidence="1">
    <name type="scientific">metagenome</name>
    <dbReference type="NCBI Taxonomy" id="256318"/>
    <lineage>
        <taxon>unclassified sequences</taxon>
        <taxon>metagenomes</taxon>
    </lineage>
</organism>
<name>A0A380TF69_9ZZZZ</name>
<proteinExistence type="predicted"/>
<reference evidence="1" key="1">
    <citation type="submission" date="2018-07" db="EMBL/GenBank/DDBJ databases">
        <authorList>
            <person name="Quirk P.G."/>
            <person name="Krulwich T.A."/>
        </authorList>
    </citation>
    <scope>NUCLEOTIDE SEQUENCE</scope>
</reference>
<gene>
    <name evidence="1" type="ORF">DF3PB_3110001</name>
</gene>
<protein>
    <submittedName>
        <fullName evidence="1">Uncharacterized protein</fullName>
    </submittedName>
</protein>
<evidence type="ECO:0000313" key="1">
    <source>
        <dbReference type="EMBL" id="SUS06687.1"/>
    </source>
</evidence>
<dbReference type="AlphaFoldDB" id="A0A380TF69"/>
<dbReference type="EMBL" id="UIDG01000237">
    <property type="protein sequence ID" value="SUS06687.1"/>
    <property type="molecule type" value="Genomic_DNA"/>
</dbReference>